<name>A0A6C0E3A1_9ZZZZ</name>
<dbReference type="AlphaFoldDB" id="A0A6C0E3A1"/>
<reference evidence="1" key="1">
    <citation type="journal article" date="2020" name="Nature">
        <title>Giant virus diversity and host interactions through global metagenomics.</title>
        <authorList>
            <person name="Schulz F."/>
            <person name="Roux S."/>
            <person name="Paez-Espino D."/>
            <person name="Jungbluth S."/>
            <person name="Walsh D.A."/>
            <person name="Denef V.J."/>
            <person name="McMahon K.D."/>
            <person name="Konstantinidis K.T."/>
            <person name="Eloe-Fadrosh E.A."/>
            <person name="Kyrpides N.C."/>
            <person name="Woyke T."/>
        </authorList>
    </citation>
    <scope>NUCLEOTIDE SEQUENCE</scope>
    <source>
        <strain evidence="1">GVMAG-M-3300023179-114</strain>
    </source>
</reference>
<accession>A0A6C0E3A1</accession>
<dbReference type="EMBL" id="MN739728">
    <property type="protein sequence ID" value="QHT23202.1"/>
    <property type="molecule type" value="Genomic_DNA"/>
</dbReference>
<proteinExistence type="predicted"/>
<evidence type="ECO:0000313" key="1">
    <source>
        <dbReference type="EMBL" id="QHT23202.1"/>
    </source>
</evidence>
<organism evidence="1">
    <name type="scientific">viral metagenome</name>
    <dbReference type="NCBI Taxonomy" id="1070528"/>
    <lineage>
        <taxon>unclassified sequences</taxon>
        <taxon>metagenomes</taxon>
        <taxon>organismal metagenomes</taxon>
    </lineage>
</organism>
<protein>
    <submittedName>
        <fullName evidence="1">Uncharacterized protein</fullName>
    </submittedName>
</protein>
<sequence>MSIPNTLTIYINTSIPGNQFIKYNPTMTIPNIDSKNVYFNPLVKLSQPVIDKTPKKDIVTQFFEKGLFNTLLVRSEQFTKPRNLIQATQEGFVDNNIEITLKNIFKPNSVFYLNKQPYTVYSFEWEKGNWKIDTKITEVPKTYKGQYGISTMNYRIIMEEQLKEAKQALHNLPRDVIYGSAINQDSSYQFPSQPLGMPISSKPTSNLSYYIDITLILYPGENIPLAERPAIGCRNTKHKLNKAWAELLGKTYSLQPHYYESKEPSRSKTRKMKRH</sequence>